<organism evidence="1 2">
    <name type="scientific">Marseilla massiliensis</name>
    <dbReference type="NCBI Taxonomy" id="1841864"/>
    <lineage>
        <taxon>Bacteria</taxon>
        <taxon>Pseudomonadati</taxon>
        <taxon>Bacteroidota</taxon>
        <taxon>Bacteroidia</taxon>
        <taxon>Bacteroidales</taxon>
        <taxon>Prevotellaceae</taxon>
        <taxon>Marseilla</taxon>
    </lineage>
</organism>
<protein>
    <submittedName>
        <fullName evidence="1">Uncharacterized protein</fullName>
    </submittedName>
</protein>
<name>A0A939B671_9BACT</name>
<accession>A0A939B671</accession>
<gene>
    <name evidence="1" type="ORF">H6B30_14110</name>
</gene>
<proteinExistence type="predicted"/>
<sequence length="74" mass="9103">MAKEEYYPEETLVEKVQSGEYGWKDYVWYHSREWRTEYEKYCRLRDLPMDDDTALRFLDMKQEEMETALAYGDA</sequence>
<dbReference type="EMBL" id="JACJJL010000032">
    <property type="protein sequence ID" value="MBM6662862.1"/>
    <property type="molecule type" value="Genomic_DNA"/>
</dbReference>
<dbReference type="Proteomes" id="UP000764045">
    <property type="component" value="Unassembled WGS sequence"/>
</dbReference>
<reference evidence="1 2" key="1">
    <citation type="journal article" date="2021" name="Sci. Rep.">
        <title>The distribution of antibiotic resistance genes in chicken gut microbiota commensals.</title>
        <authorList>
            <person name="Juricova H."/>
            <person name="Matiasovicova J."/>
            <person name="Kubasova T."/>
            <person name="Cejkova D."/>
            <person name="Rychlik I."/>
        </authorList>
    </citation>
    <scope>NUCLEOTIDE SEQUENCE [LARGE SCALE GENOMIC DNA]</scope>
    <source>
        <strain evidence="1 2">An819</strain>
    </source>
</reference>
<dbReference type="AlphaFoldDB" id="A0A939B671"/>
<evidence type="ECO:0000313" key="2">
    <source>
        <dbReference type="Proteomes" id="UP000764045"/>
    </source>
</evidence>
<evidence type="ECO:0000313" key="1">
    <source>
        <dbReference type="EMBL" id="MBM6662862.1"/>
    </source>
</evidence>
<comment type="caution">
    <text evidence="1">The sequence shown here is derived from an EMBL/GenBank/DDBJ whole genome shotgun (WGS) entry which is preliminary data.</text>
</comment>
<keyword evidence="2" id="KW-1185">Reference proteome</keyword>
<dbReference type="RefSeq" id="WP_013619360.1">
    <property type="nucleotide sequence ID" value="NZ_JACJJG010000001.1"/>
</dbReference>